<feature type="transmembrane region" description="Helical" evidence="5">
    <location>
        <begin position="226"/>
        <end position="247"/>
    </location>
</feature>
<dbReference type="InterPro" id="IPR002293">
    <property type="entry name" value="AA/rel_permease1"/>
</dbReference>
<evidence type="ECO:0000256" key="5">
    <source>
        <dbReference type="SAM" id="Phobius"/>
    </source>
</evidence>
<proteinExistence type="predicted"/>
<keyword evidence="7" id="KW-1185">Reference proteome</keyword>
<dbReference type="InterPro" id="IPR050598">
    <property type="entry name" value="AminoAcid_Transporter"/>
</dbReference>
<dbReference type="AlphaFoldDB" id="A0A9X2JG50"/>
<name>A0A9X2JG50_9BACT</name>
<dbReference type="Gene3D" id="1.20.1740.10">
    <property type="entry name" value="Amino acid/polyamine transporter I"/>
    <property type="match status" value="1"/>
</dbReference>
<feature type="transmembrane region" description="Helical" evidence="5">
    <location>
        <begin position="155"/>
        <end position="173"/>
    </location>
</feature>
<reference evidence="6" key="1">
    <citation type="submission" date="2022-06" db="EMBL/GenBank/DDBJ databases">
        <title>Aeoliella straminimaris, a novel planctomycete from sediments.</title>
        <authorList>
            <person name="Vitorino I.R."/>
            <person name="Lage O.M."/>
        </authorList>
    </citation>
    <scope>NUCLEOTIDE SEQUENCE</scope>
    <source>
        <strain evidence="6">ICT_H6.2</strain>
    </source>
</reference>
<evidence type="ECO:0000313" key="6">
    <source>
        <dbReference type="EMBL" id="MCO6043138.1"/>
    </source>
</evidence>
<keyword evidence="4 5" id="KW-0472">Membrane</keyword>
<feature type="transmembrane region" description="Helical" evidence="5">
    <location>
        <begin position="128"/>
        <end position="150"/>
    </location>
</feature>
<organism evidence="6 7">
    <name type="scientific">Aeoliella straminimaris</name>
    <dbReference type="NCBI Taxonomy" id="2954799"/>
    <lineage>
        <taxon>Bacteria</taxon>
        <taxon>Pseudomonadati</taxon>
        <taxon>Planctomycetota</taxon>
        <taxon>Planctomycetia</taxon>
        <taxon>Pirellulales</taxon>
        <taxon>Lacipirellulaceae</taxon>
        <taxon>Aeoliella</taxon>
    </lineage>
</organism>
<gene>
    <name evidence="6" type="ORF">NG895_04405</name>
</gene>
<dbReference type="PIRSF" id="PIRSF006060">
    <property type="entry name" value="AA_transporter"/>
    <property type="match status" value="1"/>
</dbReference>
<feature type="transmembrane region" description="Helical" evidence="5">
    <location>
        <begin position="193"/>
        <end position="214"/>
    </location>
</feature>
<dbReference type="GO" id="GO:0016020">
    <property type="term" value="C:membrane"/>
    <property type="evidence" value="ECO:0007669"/>
    <property type="project" value="UniProtKB-SubCell"/>
</dbReference>
<feature type="transmembrane region" description="Helical" evidence="5">
    <location>
        <begin position="43"/>
        <end position="65"/>
    </location>
</feature>
<feature type="transmembrane region" description="Helical" evidence="5">
    <location>
        <begin position="377"/>
        <end position="400"/>
    </location>
</feature>
<dbReference type="RefSeq" id="WP_252851237.1">
    <property type="nucleotide sequence ID" value="NZ_JAMXLR010000020.1"/>
</dbReference>
<sequence>MTDKRSQPLGLTSATALVVASMIGAAVFTSAGYSMGALGSREWVLVCWVVGGFVAICGAISYGALAQQLRESGGEYVYLARRVHPLAGFLAGWVSLLAGFTGALAFAAGVFEQYAAPLLGVEQPNGTIAITLIFLCVLQHSLGVAGGAWLQNAVVVVKVAGLSLLALLGWWWLGSREPLPATPTATFTWSDFAVQLTYVYLAYSGFNAAVYVTEEVRDVERTLPRSMLLGTLLVTVLYLALNAVFVYSGPIDQLAGKHDIAAVAMRLLGGTTAEVCTRLLICTALATSVSALTMSGPRVYAKMAADGLFPIPVPPAGRAPRVAITLQSVLASAVVLTAGLQAQLEYLGFILMLCAAAAVATLFWVRHDDPARRPQWWQLTAAGLFVAAALVLMVLTILRQPEDDRATVAATAVTLGAGVAMYFLLKWIDRVRTEDAEQ</sequence>
<dbReference type="EMBL" id="JAMXLR010000020">
    <property type="protein sequence ID" value="MCO6043138.1"/>
    <property type="molecule type" value="Genomic_DNA"/>
</dbReference>
<evidence type="ECO:0000256" key="2">
    <source>
        <dbReference type="ARBA" id="ARBA00022692"/>
    </source>
</evidence>
<dbReference type="Proteomes" id="UP001155241">
    <property type="component" value="Unassembled WGS sequence"/>
</dbReference>
<accession>A0A9X2JG50</accession>
<evidence type="ECO:0000256" key="4">
    <source>
        <dbReference type="ARBA" id="ARBA00023136"/>
    </source>
</evidence>
<dbReference type="Pfam" id="PF13520">
    <property type="entry name" value="AA_permease_2"/>
    <property type="match status" value="1"/>
</dbReference>
<protein>
    <submittedName>
        <fullName evidence="6">APC family permease</fullName>
    </submittedName>
</protein>
<evidence type="ECO:0000256" key="3">
    <source>
        <dbReference type="ARBA" id="ARBA00022989"/>
    </source>
</evidence>
<evidence type="ECO:0000313" key="7">
    <source>
        <dbReference type="Proteomes" id="UP001155241"/>
    </source>
</evidence>
<dbReference type="GO" id="GO:0015179">
    <property type="term" value="F:L-amino acid transmembrane transporter activity"/>
    <property type="evidence" value="ECO:0007669"/>
    <property type="project" value="TreeGrafter"/>
</dbReference>
<keyword evidence="2 5" id="KW-0812">Transmembrane</keyword>
<comment type="subcellular location">
    <subcellularLocation>
        <location evidence="1">Membrane</location>
        <topology evidence="1">Multi-pass membrane protein</topology>
    </subcellularLocation>
</comment>
<evidence type="ECO:0000256" key="1">
    <source>
        <dbReference type="ARBA" id="ARBA00004141"/>
    </source>
</evidence>
<keyword evidence="3 5" id="KW-1133">Transmembrane helix</keyword>
<feature type="transmembrane region" description="Helical" evidence="5">
    <location>
        <begin position="86"/>
        <end position="108"/>
    </location>
</feature>
<dbReference type="PANTHER" id="PTHR11785:SF512">
    <property type="entry name" value="SOBREMESA, ISOFORM B"/>
    <property type="match status" value="1"/>
</dbReference>
<comment type="caution">
    <text evidence="6">The sequence shown here is derived from an EMBL/GenBank/DDBJ whole genome shotgun (WGS) entry which is preliminary data.</text>
</comment>
<feature type="transmembrane region" description="Helical" evidence="5">
    <location>
        <begin position="406"/>
        <end position="425"/>
    </location>
</feature>
<feature type="transmembrane region" description="Helical" evidence="5">
    <location>
        <begin position="9"/>
        <end position="31"/>
    </location>
</feature>
<feature type="transmembrane region" description="Helical" evidence="5">
    <location>
        <begin position="346"/>
        <end position="365"/>
    </location>
</feature>
<dbReference type="PANTHER" id="PTHR11785">
    <property type="entry name" value="AMINO ACID TRANSPORTER"/>
    <property type="match status" value="1"/>
</dbReference>